<dbReference type="PANTHER" id="PTHR30537:SF21">
    <property type="entry name" value="HTH-TYPE TRANSCRIPTIONAL REGULATOR SINR-RELATED"/>
    <property type="match status" value="1"/>
</dbReference>
<evidence type="ECO:0000256" key="3">
    <source>
        <dbReference type="ARBA" id="ARBA00023125"/>
    </source>
</evidence>
<dbReference type="CDD" id="cd08422">
    <property type="entry name" value="PBP2_CrgA_like"/>
    <property type="match status" value="1"/>
</dbReference>
<sequence length="312" mass="34037">MVRIDDLQVFIRAADNGSLSAAARQLDLSPAVASAALKRLEAAVGAQLLARSTRSLRLTVAGERYLEHARAALDALQSGSVALAQDRQALSGSLSLSMPSDLGRNLLRPWLDAFLQQHPGLSLQLQISDRVADLYRQPVDVALRYGVPEDSALVALPLAPDNRRVLCASPDYLARHGAPAAPQDLRRHSCLRFILGAAVHERWSFLRNGERQVVTVDGRWHSDDGEIVRNWALTGLGIAYKSRLDVLADLRAGRLQPLLEGYDTEQTPLYLVTPHRLMLSPAAVALRAHLQQCLDAYLAGPRAGEGRNDSCD</sequence>
<keyword evidence="4" id="KW-0804">Transcription</keyword>
<dbReference type="PROSITE" id="PS50931">
    <property type="entry name" value="HTH_LYSR"/>
    <property type="match status" value="1"/>
</dbReference>
<dbReference type="EMBL" id="MKCS01000001">
    <property type="protein sequence ID" value="OHX14445.1"/>
    <property type="molecule type" value="Genomic_DNA"/>
</dbReference>
<evidence type="ECO:0000256" key="4">
    <source>
        <dbReference type="ARBA" id="ARBA00023163"/>
    </source>
</evidence>
<organism evidence="6 7">
    <name type="scientific">Chromobacterium sphagni</name>
    <dbReference type="NCBI Taxonomy" id="1903179"/>
    <lineage>
        <taxon>Bacteria</taxon>
        <taxon>Pseudomonadati</taxon>
        <taxon>Pseudomonadota</taxon>
        <taxon>Betaproteobacteria</taxon>
        <taxon>Neisseriales</taxon>
        <taxon>Chromobacteriaceae</taxon>
        <taxon>Chromobacterium</taxon>
    </lineage>
</organism>
<dbReference type="InterPro" id="IPR036390">
    <property type="entry name" value="WH_DNA-bd_sf"/>
</dbReference>
<dbReference type="InterPro" id="IPR000847">
    <property type="entry name" value="LysR_HTH_N"/>
</dbReference>
<gene>
    <name evidence="6" type="ORF">BI347_13740</name>
</gene>
<dbReference type="FunFam" id="1.10.10.10:FF:000001">
    <property type="entry name" value="LysR family transcriptional regulator"/>
    <property type="match status" value="1"/>
</dbReference>
<dbReference type="InterPro" id="IPR058163">
    <property type="entry name" value="LysR-type_TF_proteobact-type"/>
</dbReference>
<name>A0A1S1X4U9_9NEIS</name>
<feature type="domain" description="HTH lysR-type" evidence="5">
    <location>
        <begin position="2"/>
        <end position="59"/>
    </location>
</feature>
<comment type="similarity">
    <text evidence="1">Belongs to the LysR transcriptional regulatory family.</text>
</comment>
<evidence type="ECO:0000313" key="6">
    <source>
        <dbReference type="EMBL" id="OHX14445.1"/>
    </source>
</evidence>
<reference evidence="6 7" key="1">
    <citation type="submission" date="2016-09" db="EMBL/GenBank/DDBJ databases">
        <title>Chromobacterium muskegensis sp. nov., an insecticidal bacterium isolated from Sphagnum bogs.</title>
        <authorList>
            <person name="Sparks M.E."/>
            <person name="Blackburn M.B."/>
            <person name="Gundersen-Rindal D.E."/>
            <person name="Mitchell A."/>
            <person name="Farrar R."/>
            <person name="Kuhar D."/>
        </authorList>
    </citation>
    <scope>NUCLEOTIDE SEQUENCE [LARGE SCALE GENOMIC DNA]</scope>
    <source>
        <strain evidence="6 7">37-2</strain>
    </source>
</reference>
<dbReference type="FunFam" id="3.40.190.290:FF:000001">
    <property type="entry name" value="Transcriptional regulator, LysR family"/>
    <property type="match status" value="1"/>
</dbReference>
<protein>
    <submittedName>
        <fullName evidence="6">LysR family transcriptional regulator</fullName>
    </submittedName>
</protein>
<dbReference type="Proteomes" id="UP000180088">
    <property type="component" value="Unassembled WGS sequence"/>
</dbReference>
<dbReference type="SUPFAM" id="SSF46785">
    <property type="entry name" value="Winged helix' DNA-binding domain"/>
    <property type="match status" value="1"/>
</dbReference>
<dbReference type="SUPFAM" id="SSF53850">
    <property type="entry name" value="Periplasmic binding protein-like II"/>
    <property type="match status" value="1"/>
</dbReference>
<dbReference type="GO" id="GO:0003700">
    <property type="term" value="F:DNA-binding transcription factor activity"/>
    <property type="evidence" value="ECO:0007669"/>
    <property type="project" value="InterPro"/>
</dbReference>
<evidence type="ECO:0000259" key="5">
    <source>
        <dbReference type="PROSITE" id="PS50931"/>
    </source>
</evidence>
<dbReference type="InterPro" id="IPR036388">
    <property type="entry name" value="WH-like_DNA-bd_sf"/>
</dbReference>
<dbReference type="Pfam" id="PF00126">
    <property type="entry name" value="HTH_1"/>
    <property type="match status" value="1"/>
</dbReference>
<dbReference type="STRING" id="1903179.BI347_13740"/>
<dbReference type="AlphaFoldDB" id="A0A1S1X4U9"/>
<proteinExistence type="inferred from homology"/>
<evidence type="ECO:0000313" key="7">
    <source>
        <dbReference type="Proteomes" id="UP000180088"/>
    </source>
</evidence>
<dbReference type="Pfam" id="PF03466">
    <property type="entry name" value="LysR_substrate"/>
    <property type="match status" value="1"/>
</dbReference>
<comment type="caution">
    <text evidence="6">The sequence shown here is derived from an EMBL/GenBank/DDBJ whole genome shotgun (WGS) entry which is preliminary data.</text>
</comment>
<dbReference type="Gene3D" id="3.40.190.290">
    <property type="match status" value="1"/>
</dbReference>
<dbReference type="OrthoDB" id="9178040at2"/>
<dbReference type="GO" id="GO:0043565">
    <property type="term" value="F:sequence-specific DNA binding"/>
    <property type="evidence" value="ECO:0007669"/>
    <property type="project" value="TreeGrafter"/>
</dbReference>
<dbReference type="Gene3D" id="1.10.10.10">
    <property type="entry name" value="Winged helix-like DNA-binding domain superfamily/Winged helix DNA-binding domain"/>
    <property type="match status" value="1"/>
</dbReference>
<accession>A0A1S1X4U9</accession>
<dbReference type="InterPro" id="IPR005119">
    <property type="entry name" value="LysR_subst-bd"/>
</dbReference>
<keyword evidence="3" id="KW-0238">DNA-binding</keyword>
<dbReference type="RefSeq" id="WP_071116102.1">
    <property type="nucleotide sequence ID" value="NZ_MKCS01000001.1"/>
</dbReference>
<dbReference type="GO" id="GO:0006351">
    <property type="term" value="P:DNA-templated transcription"/>
    <property type="evidence" value="ECO:0007669"/>
    <property type="project" value="TreeGrafter"/>
</dbReference>
<evidence type="ECO:0000256" key="2">
    <source>
        <dbReference type="ARBA" id="ARBA00023015"/>
    </source>
</evidence>
<keyword evidence="2" id="KW-0805">Transcription regulation</keyword>
<dbReference type="PANTHER" id="PTHR30537">
    <property type="entry name" value="HTH-TYPE TRANSCRIPTIONAL REGULATOR"/>
    <property type="match status" value="1"/>
</dbReference>
<evidence type="ECO:0000256" key="1">
    <source>
        <dbReference type="ARBA" id="ARBA00009437"/>
    </source>
</evidence>